<dbReference type="AlphaFoldDB" id="A0A226DR47"/>
<dbReference type="Proteomes" id="UP000198287">
    <property type="component" value="Unassembled WGS sequence"/>
</dbReference>
<comment type="caution">
    <text evidence="2">The sequence shown here is derived from an EMBL/GenBank/DDBJ whole genome shotgun (WGS) entry which is preliminary data.</text>
</comment>
<accession>A0A226DR47</accession>
<name>A0A226DR47_FOLCA</name>
<sequence>MYEKKTILSSVIKLKISEMHDPRLLEGLKTAFPNLRELIVTTSEEMDSRGEVSGMELGVVLKACGDWGTLKHLEIVVPSYPKQIMDIIQALLDAEAKGVFKGLKTLRILTNCENYEIHELTENELDLLKKLLIAMDGMDAVTISDLFFCEESLRNILHFLETNKMNVSKFKMFQEEKSVSDSEDSPERSEAEDDFY</sequence>
<evidence type="ECO:0000313" key="3">
    <source>
        <dbReference type="Proteomes" id="UP000198287"/>
    </source>
</evidence>
<reference evidence="2 3" key="1">
    <citation type="submission" date="2015-12" db="EMBL/GenBank/DDBJ databases">
        <title>The genome of Folsomia candida.</title>
        <authorList>
            <person name="Faddeeva A."/>
            <person name="Derks M.F."/>
            <person name="Anvar Y."/>
            <person name="Smit S."/>
            <person name="Van Straalen N."/>
            <person name="Roelofs D."/>
        </authorList>
    </citation>
    <scope>NUCLEOTIDE SEQUENCE [LARGE SCALE GENOMIC DNA]</scope>
    <source>
        <strain evidence="2 3">VU population</strain>
        <tissue evidence="2">Whole body</tissue>
    </source>
</reference>
<feature type="region of interest" description="Disordered" evidence="1">
    <location>
        <begin position="175"/>
        <end position="196"/>
    </location>
</feature>
<proteinExistence type="predicted"/>
<protein>
    <submittedName>
        <fullName evidence="2">Uncharacterized protein</fullName>
    </submittedName>
</protein>
<gene>
    <name evidence="2" type="ORF">Fcan01_16865</name>
</gene>
<evidence type="ECO:0000313" key="2">
    <source>
        <dbReference type="EMBL" id="OXA47992.1"/>
    </source>
</evidence>
<feature type="compositionally biased region" description="Basic and acidic residues" evidence="1">
    <location>
        <begin position="175"/>
        <end position="189"/>
    </location>
</feature>
<keyword evidence="3" id="KW-1185">Reference proteome</keyword>
<evidence type="ECO:0000256" key="1">
    <source>
        <dbReference type="SAM" id="MobiDB-lite"/>
    </source>
</evidence>
<organism evidence="2 3">
    <name type="scientific">Folsomia candida</name>
    <name type="common">Springtail</name>
    <dbReference type="NCBI Taxonomy" id="158441"/>
    <lineage>
        <taxon>Eukaryota</taxon>
        <taxon>Metazoa</taxon>
        <taxon>Ecdysozoa</taxon>
        <taxon>Arthropoda</taxon>
        <taxon>Hexapoda</taxon>
        <taxon>Collembola</taxon>
        <taxon>Entomobryomorpha</taxon>
        <taxon>Isotomoidea</taxon>
        <taxon>Isotomidae</taxon>
        <taxon>Proisotominae</taxon>
        <taxon>Folsomia</taxon>
    </lineage>
</organism>
<dbReference type="EMBL" id="LNIX01000012">
    <property type="protein sequence ID" value="OXA47992.1"/>
    <property type="molecule type" value="Genomic_DNA"/>
</dbReference>